<comment type="caution">
    <text evidence="2">The sequence shown here is derived from an EMBL/GenBank/DDBJ whole genome shotgun (WGS) entry which is preliminary data.</text>
</comment>
<feature type="compositionally biased region" description="Low complexity" evidence="1">
    <location>
        <begin position="102"/>
        <end position="112"/>
    </location>
</feature>
<reference evidence="2 3" key="1">
    <citation type="journal article" date="2018" name="Evol. Lett.">
        <title>Horizontal gene cluster transfer increased hallucinogenic mushroom diversity.</title>
        <authorList>
            <person name="Reynolds H.T."/>
            <person name="Vijayakumar V."/>
            <person name="Gluck-Thaler E."/>
            <person name="Korotkin H.B."/>
            <person name="Matheny P.B."/>
            <person name="Slot J.C."/>
        </authorList>
    </citation>
    <scope>NUCLEOTIDE SEQUENCE [LARGE SCALE GENOMIC DNA]</scope>
    <source>
        <strain evidence="2 3">2629</strain>
    </source>
</reference>
<protein>
    <submittedName>
        <fullName evidence="2">Uncharacterized protein</fullName>
    </submittedName>
</protein>
<dbReference type="OrthoDB" id="3249663at2759"/>
<keyword evidence="3" id="KW-1185">Reference proteome</keyword>
<feature type="compositionally biased region" description="Polar residues" evidence="1">
    <location>
        <begin position="54"/>
        <end position="65"/>
    </location>
</feature>
<evidence type="ECO:0000256" key="1">
    <source>
        <dbReference type="SAM" id="MobiDB-lite"/>
    </source>
</evidence>
<evidence type="ECO:0000313" key="3">
    <source>
        <dbReference type="Proteomes" id="UP000284842"/>
    </source>
</evidence>
<proteinExistence type="predicted"/>
<dbReference type="InParanoid" id="A0A409Y8F8"/>
<feature type="region of interest" description="Disordered" evidence="1">
    <location>
        <begin position="358"/>
        <end position="381"/>
    </location>
</feature>
<dbReference type="Proteomes" id="UP000284842">
    <property type="component" value="Unassembled WGS sequence"/>
</dbReference>
<dbReference type="AlphaFoldDB" id="A0A409Y8F8"/>
<accession>A0A409Y8F8</accession>
<name>A0A409Y8F8_9AGAR</name>
<evidence type="ECO:0000313" key="2">
    <source>
        <dbReference type="EMBL" id="PPQ99356.1"/>
    </source>
</evidence>
<feature type="compositionally biased region" description="Basic and acidic residues" evidence="1">
    <location>
        <begin position="118"/>
        <end position="127"/>
    </location>
</feature>
<dbReference type="EMBL" id="NHTK01001361">
    <property type="protein sequence ID" value="PPQ99356.1"/>
    <property type="molecule type" value="Genomic_DNA"/>
</dbReference>
<organism evidence="2 3">
    <name type="scientific">Panaeolus cyanescens</name>
    <dbReference type="NCBI Taxonomy" id="181874"/>
    <lineage>
        <taxon>Eukaryota</taxon>
        <taxon>Fungi</taxon>
        <taxon>Dikarya</taxon>
        <taxon>Basidiomycota</taxon>
        <taxon>Agaricomycotina</taxon>
        <taxon>Agaricomycetes</taxon>
        <taxon>Agaricomycetidae</taxon>
        <taxon>Agaricales</taxon>
        <taxon>Agaricineae</taxon>
        <taxon>Galeropsidaceae</taxon>
        <taxon>Panaeolus</taxon>
    </lineage>
</organism>
<feature type="region of interest" description="Disordered" evidence="1">
    <location>
        <begin position="49"/>
        <end position="221"/>
    </location>
</feature>
<sequence length="381" mass="40898">MTEYAIPSQQAYREFMSSRERTAYWVQRHAPLHDDEYYSPSIAPSVSEGFVPSAPSSDAGSTHSTPPKMVLRYGDGRPDIPIPLVPNGANAQSRSQRHSVDRTGSGSSAGHSRSSHSRHPEMPEEIRILPSASSKPKTHSRSLSLPRGADAERPFYPPAHMQSQSTHRQPHGHSSAPPHQVSFVQPPHHMHPRGHHPKHAPVPMMYPQGHHSGRPPLPLPPPHGMYHQQPQLGPNGMIYSHSAPPVPGQPHYPTPYASGSGSHRHTASAHDIRSHIHAPPMGRSGARRAGASAVSLGSENSSGNTYYILPAQGHNGKVHVIAPSPEQSVVTATSTTKSGSSSGKKPFFQRLFGFKFSSAASSVGGGGKLSRRHSIGSSGRA</sequence>
<feature type="compositionally biased region" description="Basic residues" evidence="1">
    <location>
        <begin position="188"/>
        <end position="199"/>
    </location>
</feature>
<gene>
    <name evidence="2" type="ORF">CVT24_009221</name>
</gene>